<evidence type="ECO:0000256" key="4">
    <source>
        <dbReference type="ARBA" id="ARBA00013244"/>
    </source>
</evidence>
<comment type="similarity">
    <text evidence="3 11">Belongs to the long-chain O-acyltransferase family.</text>
</comment>
<dbReference type="GO" id="GO:0004144">
    <property type="term" value="F:diacylglycerol O-acyltransferase activity"/>
    <property type="evidence" value="ECO:0007669"/>
    <property type="project" value="UniProtKB-EC"/>
</dbReference>
<dbReference type="PANTHER" id="PTHR31650">
    <property type="entry name" value="O-ACYLTRANSFERASE (WSD1-LIKE) FAMILY PROTEIN"/>
    <property type="match status" value="1"/>
</dbReference>
<keyword evidence="5 11" id="KW-0444">Lipid biosynthesis</keyword>
<sequence>MELMMPTDSMFLFTESREHPMHVGGLSLFEPPEGAGREFVRDFYEALVANEEFQPTFRKHPATIGGGIARVAWAYDDEVDVDYHVRRSALPSPGRVRDLLELTSRLHTSLLDRHRPLWELHVVEGLADGRFALYTKLHHALIDGVSAVKLMQRTMSTDPDDTQVKAMWNLPRPAKPASSGSAGPSPLSMLTGTFKGLAGIAPSTLKLARAALLEQQLTLPFAAPHTMLNRKVGGARRCAGQSWSLDRVKAVKQAAGVSVNDAVLAMCAGALRYYLIEQDALPNAPLVAMVPVSLRSEGDADSGGNKVGSILCNLATNVEDPAQRLEVIGESMRRNKKVLAELPQYQVMALSALNMAPLTLAGVPGFLSAVPPPFNIVISNVPGVSDPLYYGGARLDGSYPLSNIPEGQALNITLVNNAGNLDFGLVGCRRSVPHLQRLLAHLETSLKDLEQAVGV</sequence>
<accession>A0A1E3SJM4</accession>
<dbReference type="UniPathway" id="UPA00282"/>
<dbReference type="OrthoDB" id="9810950at2"/>
<dbReference type="AlphaFoldDB" id="A0A1E3SJM4"/>
<evidence type="ECO:0000256" key="5">
    <source>
        <dbReference type="ARBA" id="ARBA00022516"/>
    </source>
</evidence>
<name>A0A1E3SJM4_MYCIE</name>
<evidence type="ECO:0000313" key="15">
    <source>
        <dbReference type="Proteomes" id="UP000192739"/>
    </source>
</evidence>
<dbReference type="EC" id="2.3.1.20" evidence="4 11"/>
<dbReference type="PANTHER" id="PTHR31650:SF1">
    <property type="entry name" value="WAX ESTER SYNTHASE_DIACYLGLYCEROL ACYLTRANSFERASE 4-RELATED"/>
    <property type="match status" value="1"/>
</dbReference>
<keyword evidence="9 11" id="KW-0012">Acyltransferase</keyword>
<dbReference type="GO" id="GO:0019432">
    <property type="term" value="P:triglyceride biosynthetic process"/>
    <property type="evidence" value="ECO:0007669"/>
    <property type="project" value="UniProtKB-UniPathway"/>
</dbReference>
<evidence type="ECO:0000256" key="9">
    <source>
        <dbReference type="ARBA" id="ARBA00023315"/>
    </source>
</evidence>
<evidence type="ECO:0000259" key="13">
    <source>
        <dbReference type="Pfam" id="PF06974"/>
    </source>
</evidence>
<keyword evidence="7 11" id="KW-0319">Glycerol metabolism</keyword>
<comment type="caution">
    <text evidence="14">The sequence shown here is derived from an EMBL/GenBank/DDBJ whole genome shotgun (WGS) entry which is preliminary data.</text>
</comment>
<reference evidence="14 15" key="1">
    <citation type="submission" date="2017-02" db="EMBL/GenBank/DDBJ databases">
        <title>The new phylogeny of genus Mycobacterium.</title>
        <authorList>
            <person name="Tortoli E."/>
            <person name="Trovato A."/>
            <person name="Cirillo D.M."/>
        </authorList>
    </citation>
    <scope>NUCLEOTIDE SEQUENCE [LARGE SCALE GENOMIC DNA]</scope>
    <source>
        <strain evidence="14 15">DSM 44049</strain>
    </source>
</reference>
<proteinExistence type="inferred from homology"/>
<evidence type="ECO:0000313" key="14">
    <source>
        <dbReference type="EMBL" id="ORA96745.1"/>
    </source>
</evidence>
<dbReference type="RefSeq" id="WP_069417910.1">
    <property type="nucleotide sequence ID" value="NZ_CBCRZH010000032.1"/>
</dbReference>
<evidence type="ECO:0000256" key="10">
    <source>
        <dbReference type="ARBA" id="ARBA00048109"/>
    </source>
</evidence>
<feature type="domain" description="O-acyltransferase WSD1 C-terminal" evidence="13">
    <location>
        <begin position="304"/>
        <end position="449"/>
    </location>
</feature>
<dbReference type="InterPro" id="IPR004255">
    <property type="entry name" value="O-acyltransferase_WSD1_N"/>
</dbReference>
<keyword evidence="6 11" id="KW-0808">Transferase</keyword>
<dbReference type="GO" id="GO:0051701">
    <property type="term" value="P:biological process involved in interaction with host"/>
    <property type="evidence" value="ECO:0007669"/>
    <property type="project" value="TreeGrafter"/>
</dbReference>
<dbReference type="SUPFAM" id="SSF52777">
    <property type="entry name" value="CoA-dependent acyltransferases"/>
    <property type="match status" value="1"/>
</dbReference>
<evidence type="ECO:0000256" key="2">
    <source>
        <dbReference type="ARBA" id="ARBA00005189"/>
    </source>
</evidence>
<evidence type="ECO:0000259" key="12">
    <source>
        <dbReference type="Pfam" id="PF03007"/>
    </source>
</evidence>
<dbReference type="InterPro" id="IPR009721">
    <property type="entry name" value="O-acyltransferase_WSD1_C"/>
</dbReference>
<dbReference type="GO" id="GO:0006071">
    <property type="term" value="P:glycerol metabolic process"/>
    <property type="evidence" value="ECO:0007669"/>
    <property type="project" value="UniProtKB-KW"/>
</dbReference>
<dbReference type="EMBL" id="MVHT01000088">
    <property type="protein sequence ID" value="ORA96745.1"/>
    <property type="molecule type" value="Genomic_DNA"/>
</dbReference>
<dbReference type="Proteomes" id="UP000192739">
    <property type="component" value="Unassembled WGS sequence"/>
</dbReference>
<keyword evidence="15" id="KW-1185">Reference proteome</keyword>
<comment type="pathway">
    <text evidence="2">Lipid metabolism.</text>
</comment>
<evidence type="ECO:0000256" key="8">
    <source>
        <dbReference type="ARBA" id="ARBA00023098"/>
    </source>
</evidence>
<dbReference type="NCBIfam" id="TIGR02946">
    <property type="entry name" value="acyl_WS_DGAT"/>
    <property type="match status" value="1"/>
</dbReference>
<comment type="pathway">
    <text evidence="1 11">Glycerolipid metabolism; triacylglycerol biosynthesis.</text>
</comment>
<dbReference type="InterPro" id="IPR045034">
    <property type="entry name" value="O-acyltransferase_WSD1-like"/>
</dbReference>
<evidence type="ECO:0000256" key="3">
    <source>
        <dbReference type="ARBA" id="ARBA00009587"/>
    </source>
</evidence>
<dbReference type="Pfam" id="PF06974">
    <property type="entry name" value="WS_DGAT_C"/>
    <property type="match status" value="1"/>
</dbReference>
<organism evidence="14 15">
    <name type="scientific">Mycobacterium intermedium</name>
    <dbReference type="NCBI Taxonomy" id="28445"/>
    <lineage>
        <taxon>Bacteria</taxon>
        <taxon>Bacillati</taxon>
        <taxon>Actinomycetota</taxon>
        <taxon>Actinomycetes</taxon>
        <taxon>Mycobacteriales</taxon>
        <taxon>Mycobacteriaceae</taxon>
        <taxon>Mycobacterium</taxon>
        <taxon>Mycobacterium simiae complex</taxon>
    </lineage>
</organism>
<dbReference type="STRING" id="28445.BHQ20_04500"/>
<keyword evidence="8 11" id="KW-0443">Lipid metabolism</keyword>
<evidence type="ECO:0000256" key="1">
    <source>
        <dbReference type="ARBA" id="ARBA00004771"/>
    </source>
</evidence>
<comment type="catalytic activity">
    <reaction evidence="10 11">
        <text>an acyl-CoA + a 1,2-diacyl-sn-glycerol = a triacyl-sn-glycerol + CoA</text>
        <dbReference type="Rhea" id="RHEA:10868"/>
        <dbReference type="ChEBI" id="CHEBI:17815"/>
        <dbReference type="ChEBI" id="CHEBI:57287"/>
        <dbReference type="ChEBI" id="CHEBI:58342"/>
        <dbReference type="ChEBI" id="CHEBI:64615"/>
        <dbReference type="EC" id="2.3.1.20"/>
    </reaction>
</comment>
<gene>
    <name evidence="14" type="ORF">BST27_24350</name>
</gene>
<dbReference type="GO" id="GO:0005886">
    <property type="term" value="C:plasma membrane"/>
    <property type="evidence" value="ECO:0007669"/>
    <property type="project" value="TreeGrafter"/>
</dbReference>
<dbReference type="InterPro" id="IPR014292">
    <property type="entry name" value="Acyl_transf_WS/DGAT"/>
</dbReference>
<dbReference type="GO" id="GO:0001666">
    <property type="term" value="P:response to hypoxia"/>
    <property type="evidence" value="ECO:0007669"/>
    <property type="project" value="TreeGrafter"/>
</dbReference>
<dbReference type="GO" id="GO:0071731">
    <property type="term" value="P:response to nitric oxide"/>
    <property type="evidence" value="ECO:0007669"/>
    <property type="project" value="TreeGrafter"/>
</dbReference>
<evidence type="ECO:0000256" key="6">
    <source>
        <dbReference type="ARBA" id="ARBA00022679"/>
    </source>
</evidence>
<evidence type="ECO:0000256" key="7">
    <source>
        <dbReference type="ARBA" id="ARBA00022798"/>
    </source>
</evidence>
<evidence type="ECO:0000256" key="11">
    <source>
        <dbReference type="RuleBase" id="RU361241"/>
    </source>
</evidence>
<protein>
    <recommendedName>
        <fullName evidence="4 11">Diacylglycerol O-acyltransferase</fullName>
        <ecNumber evidence="4 11">2.3.1.20</ecNumber>
    </recommendedName>
</protein>
<feature type="domain" description="O-acyltransferase WSD1-like N-terminal" evidence="12">
    <location>
        <begin position="4"/>
        <end position="263"/>
    </location>
</feature>
<dbReference type="Pfam" id="PF03007">
    <property type="entry name" value="WS_DGAT_cat"/>
    <property type="match status" value="1"/>
</dbReference>